<name>E1TGJ4_BURSG</name>
<sequence>MSAPENSNSKVPPSLLSDKAKGADGNGSRILANLEGRVAPPVEKSRRSRTPLALVALLVIAAGGWAAWHMQQRRQSEPLVAAAPASAVNVANAAVPVSAASAAAPTGANAQAAAPAPASSQPATIIADESNTDSNSKPAVASPASADAGESRLSRALADGAEPSNGSAPVAALASAGASGASAGSGRAAAVAGSATAATAAAKHDKNSTVASRSKHEAAARSKKENATASASHHRAGTTTASAQTKKAKPDATSKDDSDADLLAALVARTKPADAKAGRANPATKVAASAAPGNAKLAERVKECAQRGFFEDQLCRWRVCDGHWGKDPACPGSTPQVRQP</sequence>
<dbReference type="HOGENOM" id="CLU_843789_0_0_4"/>
<protein>
    <submittedName>
        <fullName evidence="3">Uncharacterized protein</fullName>
    </submittedName>
</protein>
<dbReference type="STRING" id="640512.BC1003_5747"/>
<dbReference type="AlphaFoldDB" id="E1TGJ4"/>
<dbReference type="EMBL" id="CP002218">
    <property type="protein sequence ID" value="ADN61660.1"/>
    <property type="molecule type" value="Genomic_DNA"/>
</dbReference>
<feature type="region of interest" description="Disordered" evidence="1">
    <location>
        <begin position="200"/>
        <end position="257"/>
    </location>
</feature>
<feature type="compositionally biased region" description="Basic and acidic residues" evidence="1">
    <location>
        <begin position="214"/>
        <end position="226"/>
    </location>
</feature>
<evidence type="ECO:0000256" key="2">
    <source>
        <dbReference type="SAM" id="Phobius"/>
    </source>
</evidence>
<feature type="region of interest" description="Disordered" evidence="1">
    <location>
        <begin position="1"/>
        <end position="32"/>
    </location>
</feature>
<gene>
    <name evidence="3" type="ordered locus">BC1003_5747</name>
</gene>
<feature type="compositionally biased region" description="Basic and acidic residues" evidence="1">
    <location>
        <begin position="248"/>
        <end position="257"/>
    </location>
</feature>
<reference evidence="3" key="1">
    <citation type="submission" date="2010-09" db="EMBL/GenBank/DDBJ databases">
        <title>Complete sequence of chromosome2 of Burkholderia sp. CCGE1003.</title>
        <authorList>
            <consortium name="US DOE Joint Genome Institute"/>
            <person name="Lucas S."/>
            <person name="Copeland A."/>
            <person name="Lapidus A."/>
            <person name="Cheng J.-F."/>
            <person name="Bruce D."/>
            <person name="Goodwin L."/>
            <person name="Pitluck S."/>
            <person name="Daligault H."/>
            <person name="Davenport K."/>
            <person name="Detter J.C."/>
            <person name="Han C."/>
            <person name="Tapia R."/>
            <person name="Land M."/>
            <person name="Hauser L."/>
            <person name="Jeffries C."/>
            <person name="Kyrpides N."/>
            <person name="Ivanova N."/>
            <person name="Ovchinnikova G."/>
            <person name="Martinez-Romero E."/>
            <person name="Rogel M.A."/>
            <person name="Auchtung J."/>
            <person name="Tiedje J.M."/>
            <person name="Woyke T."/>
        </authorList>
    </citation>
    <scope>NUCLEOTIDE SEQUENCE</scope>
    <source>
        <strain evidence="3">CCGE1003</strain>
    </source>
</reference>
<feature type="transmembrane region" description="Helical" evidence="2">
    <location>
        <begin position="52"/>
        <end position="70"/>
    </location>
</feature>
<feature type="compositionally biased region" description="Polar residues" evidence="1">
    <location>
        <begin position="1"/>
        <end position="11"/>
    </location>
</feature>
<evidence type="ECO:0000313" key="3">
    <source>
        <dbReference type="EMBL" id="ADN61660.1"/>
    </source>
</evidence>
<keyword evidence="2" id="KW-0472">Membrane</keyword>
<evidence type="ECO:0000256" key="1">
    <source>
        <dbReference type="SAM" id="MobiDB-lite"/>
    </source>
</evidence>
<feature type="region of interest" description="Disordered" evidence="1">
    <location>
        <begin position="128"/>
        <end position="152"/>
    </location>
</feature>
<keyword evidence="2" id="KW-0812">Transmembrane</keyword>
<dbReference type="KEGG" id="bgf:BC1003_5747"/>
<keyword evidence="2" id="KW-1133">Transmembrane helix</keyword>
<organism evidence="3">
    <name type="scientific">Burkholderia sp. (strain CCGE1003)</name>
    <dbReference type="NCBI Taxonomy" id="640512"/>
    <lineage>
        <taxon>Bacteria</taxon>
        <taxon>Pseudomonadati</taxon>
        <taxon>Pseudomonadota</taxon>
        <taxon>Betaproteobacteria</taxon>
        <taxon>Burkholderiales</taxon>
        <taxon>Burkholderiaceae</taxon>
        <taxon>Burkholderia</taxon>
    </lineage>
</organism>
<accession>E1TGJ4</accession>
<proteinExistence type="predicted"/>
<dbReference type="eggNOG" id="ENOG502ZNJG">
    <property type="taxonomic scope" value="Bacteria"/>
</dbReference>
<dbReference type="OrthoDB" id="8724867at2"/>